<dbReference type="AlphaFoldDB" id="A0A7J5YGQ8"/>
<dbReference type="EMBL" id="JAAKFY010000012">
    <property type="protein sequence ID" value="KAF3848323.1"/>
    <property type="molecule type" value="Genomic_DNA"/>
</dbReference>
<dbReference type="Proteomes" id="UP000518266">
    <property type="component" value="Unassembled WGS sequence"/>
</dbReference>
<gene>
    <name evidence="1" type="ORF">F7725_014820</name>
</gene>
<evidence type="ECO:0000313" key="1">
    <source>
        <dbReference type="EMBL" id="KAF3848323.1"/>
    </source>
</evidence>
<comment type="caution">
    <text evidence="1">The sequence shown here is derived from an EMBL/GenBank/DDBJ whole genome shotgun (WGS) entry which is preliminary data.</text>
</comment>
<sequence>MEESQLMLDDIISLTEEMTNSSAVEVWGVQLEQVRPLLRRQVEALVVGLKMADALENLAVLACNVSHNGSRLVQLDSDIIHRVDSAHQVASAALAVSKTVQSEQLQNTSSLRVSTEVLQETVHLNETAAGKSPG</sequence>
<proteinExistence type="predicted"/>
<reference evidence="1 2" key="1">
    <citation type="submission" date="2020-03" db="EMBL/GenBank/DDBJ databases">
        <title>Dissostichus mawsoni Genome sequencing and assembly.</title>
        <authorList>
            <person name="Park H."/>
        </authorList>
    </citation>
    <scope>NUCLEOTIDE SEQUENCE [LARGE SCALE GENOMIC DNA]</scope>
    <source>
        <strain evidence="1">DM0001</strain>
        <tissue evidence="1">Muscle</tissue>
    </source>
</reference>
<keyword evidence="2" id="KW-1185">Reference proteome</keyword>
<protein>
    <submittedName>
        <fullName evidence="1">Uncharacterized protein</fullName>
    </submittedName>
</protein>
<name>A0A7J5YGQ8_DISMA</name>
<accession>A0A7J5YGQ8</accession>
<evidence type="ECO:0000313" key="2">
    <source>
        <dbReference type="Proteomes" id="UP000518266"/>
    </source>
</evidence>
<organism evidence="1 2">
    <name type="scientific">Dissostichus mawsoni</name>
    <name type="common">Antarctic cod</name>
    <dbReference type="NCBI Taxonomy" id="36200"/>
    <lineage>
        <taxon>Eukaryota</taxon>
        <taxon>Metazoa</taxon>
        <taxon>Chordata</taxon>
        <taxon>Craniata</taxon>
        <taxon>Vertebrata</taxon>
        <taxon>Euteleostomi</taxon>
        <taxon>Actinopterygii</taxon>
        <taxon>Neopterygii</taxon>
        <taxon>Teleostei</taxon>
        <taxon>Neoteleostei</taxon>
        <taxon>Acanthomorphata</taxon>
        <taxon>Eupercaria</taxon>
        <taxon>Perciformes</taxon>
        <taxon>Notothenioidei</taxon>
        <taxon>Nototheniidae</taxon>
        <taxon>Dissostichus</taxon>
    </lineage>
</organism>